<protein>
    <submittedName>
        <fullName evidence="1">Uncharacterized protein</fullName>
    </submittedName>
</protein>
<reference evidence="1 2" key="1">
    <citation type="submission" date="2018-06" db="EMBL/GenBank/DDBJ databases">
        <title>Whole genome sequencing of a novel hydrocarbon degrading bacterial strain, PW21 isolated from oil contaminated produced water sample.</title>
        <authorList>
            <person name="Nagkirti P."/>
            <person name="Shaikh A."/>
            <person name="Gowdaman V."/>
            <person name="Engineer A.E."/>
            <person name="Dagar S."/>
            <person name="Dhakephalkar P.K."/>
        </authorList>
    </citation>
    <scope>NUCLEOTIDE SEQUENCE [LARGE SCALE GENOMIC DNA]</scope>
    <source>
        <strain evidence="1 2">PW21</strain>
    </source>
</reference>
<dbReference type="EMBL" id="QKWH01000004">
    <property type="protein sequence ID" value="PZR53366.1"/>
    <property type="molecule type" value="Genomic_DNA"/>
</dbReference>
<sequence length="114" mass="12949">MWTTGESEADRYRDWHASVSATELAQRVGDRAAAFARRPADERAQLAVAWTAYRARWGLPAPSTGRDVTRLPEGRLLGRPEPATDDRVLFDYDAWPTILRWLGGRGRPAEITWR</sequence>
<accession>A0A2W5WYG6</accession>
<evidence type="ECO:0000313" key="2">
    <source>
        <dbReference type="Proteomes" id="UP000248783"/>
    </source>
</evidence>
<evidence type="ECO:0000313" key="1">
    <source>
        <dbReference type="EMBL" id="PZR53366.1"/>
    </source>
</evidence>
<organism evidence="1 2">
    <name type="scientific">Xylanimonas oleitrophica</name>
    <dbReference type="NCBI Taxonomy" id="2607479"/>
    <lineage>
        <taxon>Bacteria</taxon>
        <taxon>Bacillati</taxon>
        <taxon>Actinomycetota</taxon>
        <taxon>Actinomycetes</taxon>
        <taxon>Micrococcales</taxon>
        <taxon>Promicromonosporaceae</taxon>
        <taxon>Xylanimonas</taxon>
    </lineage>
</organism>
<dbReference type="AlphaFoldDB" id="A0A2W5WYG6"/>
<keyword evidence="2" id="KW-1185">Reference proteome</keyword>
<gene>
    <name evidence="1" type="ORF">DNL40_07555</name>
</gene>
<proteinExistence type="predicted"/>
<dbReference type="RefSeq" id="WP_111250644.1">
    <property type="nucleotide sequence ID" value="NZ_QKWH01000004.1"/>
</dbReference>
<comment type="caution">
    <text evidence="1">The sequence shown here is derived from an EMBL/GenBank/DDBJ whole genome shotgun (WGS) entry which is preliminary data.</text>
</comment>
<dbReference type="Proteomes" id="UP000248783">
    <property type="component" value="Unassembled WGS sequence"/>
</dbReference>
<name>A0A2W5WYG6_9MICO</name>